<feature type="transmembrane region" description="Helical" evidence="1">
    <location>
        <begin position="167"/>
        <end position="189"/>
    </location>
</feature>
<dbReference type="PANTHER" id="PTHR19372">
    <property type="entry name" value="SULFITE REDUCTASE"/>
    <property type="match status" value="1"/>
</dbReference>
<gene>
    <name evidence="3" type="ORF">FK531_21060</name>
</gene>
<evidence type="ECO:0000313" key="3">
    <source>
        <dbReference type="EMBL" id="TQF65590.1"/>
    </source>
</evidence>
<keyword evidence="1" id="KW-1133">Transmembrane helix</keyword>
<dbReference type="SUPFAM" id="SSF81296">
    <property type="entry name" value="E set domains"/>
    <property type="match status" value="1"/>
</dbReference>
<dbReference type="Gene3D" id="3.90.420.10">
    <property type="entry name" value="Oxidoreductase, molybdopterin-binding domain"/>
    <property type="match status" value="1"/>
</dbReference>
<dbReference type="GO" id="GO:0020037">
    <property type="term" value="F:heme binding"/>
    <property type="evidence" value="ECO:0007669"/>
    <property type="project" value="TreeGrafter"/>
</dbReference>
<dbReference type="RefSeq" id="WP_142102963.1">
    <property type="nucleotide sequence ID" value="NZ_VIGH01000011.1"/>
</dbReference>
<dbReference type="EMBL" id="VIGH01000011">
    <property type="protein sequence ID" value="TQF65590.1"/>
    <property type="molecule type" value="Genomic_DNA"/>
</dbReference>
<dbReference type="GO" id="GO:0008482">
    <property type="term" value="F:sulfite oxidase activity"/>
    <property type="evidence" value="ECO:0007669"/>
    <property type="project" value="TreeGrafter"/>
</dbReference>
<keyword evidence="1" id="KW-0472">Membrane</keyword>
<evidence type="ECO:0000259" key="2">
    <source>
        <dbReference type="Pfam" id="PF00174"/>
    </source>
</evidence>
<feature type="domain" description="Oxidoreductase molybdopterin-binding" evidence="2">
    <location>
        <begin position="243"/>
        <end position="394"/>
    </location>
</feature>
<organism evidence="3 4">
    <name type="scientific">Rhodococcus spelaei</name>
    <dbReference type="NCBI Taxonomy" id="2546320"/>
    <lineage>
        <taxon>Bacteria</taxon>
        <taxon>Bacillati</taxon>
        <taxon>Actinomycetota</taxon>
        <taxon>Actinomycetes</taxon>
        <taxon>Mycobacteriales</taxon>
        <taxon>Nocardiaceae</taxon>
        <taxon>Rhodococcus</taxon>
    </lineage>
</organism>
<dbReference type="Pfam" id="PF00174">
    <property type="entry name" value="Oxidored_molyb"/>
    <property type="match status" value="1"/>
</dbReference>
<dbReference type="SUPFAM" id="SSF56524">
    <property type="entry name" value="Oxidoreductase molybdopterin-binding domain"/>
    <property type="match status" value="1"/>
</dbReference>
<dbReference type="PANTHER" id="PTHR19372:SF7">
    <property type="entry name" value="SULFITE OXIDASE, MITOCHONDRIAL"/>
    <property type="match status" value="1"/>
</dbReference>
<sequence>MGSSIEAPPGTGRHPAARALAGLLAAAVVLAVGELVSVPIAAESSPFYAVGSAVVDVTPQGIREWAISTFSTSDKTALFAGIAVVIALVAAAAGIVESRSRPAGSVLLVALGIVGAAAALTRPGSDWTWALPTVVGVAAGVFTLRRLTSALDPIEAGAAAGIPRRRFLALALTAAAVAAVAGVVGRMLAEGRRVVAENRAAVRVPTPTSPAPPLPAGADLPVPGITSLVTPNHSFYRVDTALRVPSLTTDDWRLRIHGMVDREVTLDYAALTARAPIERMVTLTCVSNPVGGDLAGNAMWIGYRLADLLTEAGVHPDADMLLSTSVDGFTAGSPTAALTDGRDAMLAVAMNGEPLPLEHGYPARLVVPGLYGYVSATKWVVDLELTRFDRAEAYWTRRGWSAHGPIKTASRIDVPRDRASVPAGRTTVAGVAWAQHRGISEVQVQVDDGGWSSAALSSEYTNDCWRQWVWDWEAPTGEHTLRVRAVDGSGTVQTGEVADPVPDGATGWDSVRVSVG</sequence>
<proteinExistence type="predicted"/>
<dbReference type="InterPro" id="IPR014756">
    <property type="entry name" value="Ig_E-set"/>
</dbReference>
<feature type="transmembrane region" description="Helical" evidence="1">
    <location>
        <begin position="20"/>
        <end position="42"/>
    </location>
</feature>
<feature type="transmembrane region" description="Helical" evidence="1">
    <location>
        <begin position="103"/>
        <end position="121"/>
    </location>
</feature>
<evidence type="ECO:0000256" key="1">
    <source>
        <dbReference type="SAM" id="Phobius"/>
    </source>
</evidence>
<dbReference type="GO" id="GO:0006790">
    <property type="term" value="P:sulfur compound metabolic process"/>
    <property type="evidence" value="ECO:0007669"/>
    <property type="project" value="TreeGrafter"/>
</dbReference>
<keyword evidence="4" id="KW-1185">Reference proteome</keyword>
<dbReference type="GO" id="GO:0043546">
    <property type="term" value="F:molybdopterin cofactor binding"/>
    <property type="evidence" value="ECO:0007669"/>
    <property type="project" value="TreeGrafter"/>
</dbReference>
<dbReference type="OrthoDB" id="9795587at2"/>
<dbReference type="AlphaFoldDB" id="A0A541AZU0"/>
<feature type="transmembrane region" description="Helical" evidence="1">
    <location>
        <begin position="127"/>
        <end position="147"/>
    </location>
</feature>
<reference evidence="3 4" key="1">
    <citation type="submission" date="2019-06" db="EMBL/GenBank/DDBJ databases">
        <title>Rhodococcus spaelei sp. nov., isolated from a cave.</title>
        <authorList>
            <person name="Lee S.D."/>
        </authorList>
    </citation>
    <scope>NUCLEOTIDE SEQUENCE [LARGE SCALE GENOMIC DNA]</scope>
    <source>
        <strain evidence="3 4">C9-5</strain>
    </source>
</reference>
<dbReference type="InterPro" id="IPR036374">
    <property type="entry name" value="OxRdtase_Mopterin-bd_sf"/>
</dbReference>
<feature type="transmembrane region" description="Helical" evidence="1">
    <location>
        <begin position="77"/>
        <end position="96"/>
    </location>
</feature>
<protein>
    <submittedName>
        <fullName evidence="3">Molybdopterin-dependent oxidoreductase</fullName>
    </submittedName>
</protein>
<evidence type="ECO:0000313" key="4">
    <source>
        <dbReference type="Proteomes" id="UP000316256"/>
    </source>
</evidence>
<dbReference type="Proteomes" id="UP000316256">
    <property type="component" value="Unassembled WGS sequence"/>
</dbReference>
<keyword evidence="1" id="KW-0812">Transmembrane</keyword>
<dbReference type="Gene3D" id="2.60.40.650">
    <property type="match status" value="1"/>
</dbReference>
<accession>A0A541AZU0</accession>
<name>A0A541AZU0_9NOCA</name>
<dbReference type="InterPro" id="IPR000572">
    <property type="entry name" value="OxRdtase_Mopterin-bd_dom"/>
</dbReference>
<comment type="caution">
    <text evidence="3">The sequence shown here is derived from an EMBL/GenBank/DDBJ whole genome shotgun (WGS) entry which is preliminary data.</text>
</comment>